<dbReference type="Proteomes" id="UP000770717">
    <property type="component" value="Unassembled WGS sequence"/>
</dbReference>
<protein>
    <submittedName>
        <fullName evidence="1">Uncharacterized protein</fullName>
    </submittedName>
</protein>
<organism evidence="1 2">
    <name type="scientific">Eleutherodactylus coqui</name>
    <name type="common">Puerto Rican coqui</name>
    <dbReference type="NCBI Taxonomy" id="57060"/>
    <lineage>
        <taxon>Eukaryota</taxon>
        <taxon>Metazoa</taxon>
        <taxon>Chordata</taxon>
        <taxon>Craniata</taxon>
        <taxon>Vertebrata</taxon>
        <taxon>Euteleostomi</taxon>
        <taxon>Amphibia</taxon>
        <taxon>Batrachia</taxon>
        <taxon>Anura</taxon>
        <taxon>Neobatrachia</taxon>
        <taxon>Hyloidea</taxon>
        <taxon>Eleutherodactylidae</taxon>
        <taxon>Eleutherodactylinae</taxon>
        <taxon>Eleutherodactylus</taxon>
        <taxon>Eleutherodactylus</taxon>
    </lineage>
</organism>
<sequence>MKVIETAAACDTDNFTSRLQFRFFSTPFPPTTAIYNRIACKFSLSCSQTFLGEFTTVNRWANAQLIWSVGDFIHRKKKTN</sequence>
<reference evidence="1" key="1">
    <citation type="thesis" date="2020" institute="ProQuest LLC" country="789 East Eisenhower Parkway, Ann Arbor, MI, USA">
        <title>Comparative Genomics and Chromosome Evolution.</title>
        <authorList>
            <person name="Mudd A.B."/>
        </authorList>
    </citation>
    <scope>NUCLEOTIDE SEQUENCE</scope>
    <source>
        <strain evidence="1">HN-11 Male</strain>
        <tissue evidence="1">Kidney and liver</tissue>
    </source>
</reference>
<keyword evidence="2" id="KW-1185">Reference proteome</keyword>
<dbReference type="EMBL" id="WNTK01000006">
    <property type="protein sequence ID" value="KAG9481838.1"/>
    <property type="molecule type" value="Genomic_DNA"/>
</dbReference>
<evidence type="ECO:0000313" key="2">
    <source>
        <dbReference type="Proteomes" id="UP000770717"/>
    </source>
</evidence>
<comment type="caution">
    <text evidence="1">The sequence shown here is derived from an EMBL/GenBank/DDBJ whole genome shotgun (WGS) entry which is preliminary data.</text>
</comment>
<accession>A0A8J6F4H7</accession>
<gene>
    <name evidence="1" type="ORF">GDO78_010847</name>
</gene>
<dbReference type="AlphaFoldDB" id="A0A8J6F4H7"/>
<name>A0A8J6F4H7_ELECQ</name>
<proteinExistence type="predicted"/>
<evidence type="ECO:0000313" key="1">
    <source>
        <dbReference type="EMBL" id="KAG9481838.1"/>
    </source>
</evidence>